<dbReference type="InterPro" id="IPR050563">
    <property type="entry name" value="4-hydroxybenzoyl-CoA_TE"/>
</dbReference>
<dbReference type="SUPFAM" id="SSF54637">
    <property type="entry name" value="Thioesterase/thiol ester dehydrase-isomerase"/>
    <property type="match status" value="1"/>
</dbReference>
<protein>
    <submittedName>
        <fullName evidence="4">Acyl-CoA thioesterase</fullName>
    </submittedName>
</protein>
<gene>
    <name evidence="4" type="ORF">ET464_00635</name>
</gene>
<dbReference type="Gene3D" id="3.10.129.10">
    <property type="entry name" value="Hotdog Thioesterase"/>
    <property type="match status" value="1"/>
</dbReference>
<evidence type="ECO:0000256" key="1">
    <source>
        <dbReference type="ARBA" id="ARBA00005953"/>
    </source>
</evidence>
<dbReference type="EMBL" id="CP035492">
    <property type="protein sequence ID" value="QAY68275.1"/>
    <property type="molecule type" value="Genomic_DNA"/>
</dbReference>
<keyword evidence="5" id="KW-1185">Reference proteome</keyword>
<dbReference type="GO" id="GO:0047617">
    <property type="term" value="F:fatty acyl-CoA hydrolase activity"/>
    <property type="evidence" value="ECO:0007669"/>
    <property type="project" value="TreeGrafter"/>
</dbReference>
<organism evidence="4 5">
    <name type="scientific">Paenibacillus protaetiae</name>
    <dbReference type="NCBI Taxonomy" id="2509456"/>
    <lineage>
        <taxon>Bacteria</taxon>
        <taxon>Bacillati</taxon>
        <taxon>Bacillota</taxon>
        <taxon>Bacilli</taxon>
        <taxon>Bacillales</taxon>
        <taxon>Paenibacillaceae</taxon>
        <taxon>Paenibacillus</taxon>
    </lineage>
</organism>
<dbReference type="OrthoDB" id="9800856at2"/>
<dbReference type="PIRSF" id="PIRSF003230">
    <property type="entry name" value="YbgC"/>
    <property type="match status" value="1"/>
</dbReference>
<dbReference type="Proteomes" id="UP000293568">
    <property type="component" value="Chromosome"/>
</dbReference>
<dbReference type="InterPro" id="IPR029069">
    <property type="entry name" value="HotDog_dom_sf"/>
</dbReference>
<evidence type="ECO:0000313" key="4">
    <source>
        <dbReference type="EMBL" id="QAY68275.1"/>
    </source>
</evidence>
<dbReference type="NCBIfam" id="TIGR00051">
    <property type="entry name" value="YbgC/FadM family acyl-CoA thioesterase"/>
    <property type="match status" value="1"/>
</dbReference>
<dbReference type="Pfam" id="PF03061">
    <property type="entry name" value="4HBT"/>
    <property type="match status" value="1"/>
</dbReference>
<reference evidence="4 5" key="1">
    <citation type="submission" date="2019-01" db="EMBL/GenBank/DDBJ databases">
        <title>Genome sequencing of strain FW100M-2.</title>
        <authorList>
            <person name="Heo J."/>
            <person name="Kim S.-J."/>
            <person name="Kim J.-S."/>
            <person name="Hong S.-B."/>
            <person name="Kwon S.-W."/>
        </authorList>
    </citation>
    <scope>NUCLEOTIDE SEQUENCE [LARGE SCALE GENOMIC DNA]</scope>
    <source>
        <strain evidence="4 5">FW100M-2</strain>
    </source>
</reference>
<comment type="similarity">
    <text evidence="1">Belongs to the 4-hydroxybenzoyl-CoA thioesterase family.</text>
</comment>
<name>A0A4P6EZR4_9BACL</name>
<feature type="domain" description="Thioesterase" evidence="3">
    <location>
        <begin position="3"/>
        <end position="81"/>
    </location>
</feature>
<dbReference type="PANTHER" id="PTHR31793:SF27">
    <property type="entry name" value="NOVEL THIOESTERASE SUPERFAMILY DOMAIN AND SAPOSIN A-TYPE DOMAIN CONTAINING PROTEIN (0610012H03RIK)"/>
    <property type="match status" value="1"/>
</dbReference>
<dbReference type="AlphaFoldDB" id="A0A4P6EZR4"/>
<dbReference type="InterPro" id="IPR006683">
    <property type="entry name" value="Thioestr_dom"/>
</dbReference>
<evidence type="ECO:0000259" key="3">
    <source>
        <dbReference type="Pfam" id="PF03061"/>
    </source>
</evidence>
<evidence type="ECO:0000313" key="5">
    <source>
        <dbReference type="Proteomes" id="UP000293568"/>
    </source>
</evidence>
<keyword evidence="2" id="KW-0378">Hydrolase</keyword>
<sequence length="135" mass="15244">MAVVFHGNYLTWFEIGRTELLRSLGYDYKSVEAKGLLLPVIDLNCSYIAPAKYDDTLLVFTRVSSFSKIKLNFEAEVRRVEAAEHAAGWHEDGKLPGELLVRGGTRHAWVNAAWQPARLDKYDAQLYELLAKATS</sequence>
<accession>A0A4P6EZR4</accession>
<dbReference type="PANTHER" id="PTHR31793">
    <property type="entry name" value="4-HYDROXYBENZOYL-COA THIOESTERASE FAMILY MEMBER"/>
    <property type="match status" value="1"/>
</dbReference>
<dbReference type="CDD" id="cd00586">
    <property type="entry name" value="4HBT"/>
    <property type="match status" value="1"/>
</dbReference>
<dbReference type="KEGG" id="pprt:ET464_00635"/>
<proteinExistence type="inferred from homology"/>
<evidence type="ECO:0000256" key="2">
    <source>
        <dbReference type="ARBA" id="ARBA00022801"/>
    </source>
</evidence>
<dbReference type="RefSeq" id="WP_129443930.1">
    <property type="nucleotide sequence ID" value="NZ_CP035492.1"/>
</dbReference>
<dbReference type="InterPro" id="IPR006684">
    <property type="entry name" value="YbgC/YbaW"/>
</dbReference>